<feature type="transmembrane region" description="Helical" evidence="7">
    <location>
        <begin position="58"/>
        <end position="80"/>
    </location>
</feature>
<dbReference type="InterPro" id="IPR050833">
    <property type="entry name" value="Poly_Biosynth_Transport"/>
</dbReference>
<gene>
    <name evidence="8" type="ORF">ABWT76_006034</name>
</gene>
<evidence type="ECO:0000256" key="5">
    <source>
        <dbReference type="ARBA" id="ARBA00022989"/>
    </source>
</evidence>
<name>A0AAU8JEP5_9CYAN</name>
<feature type="transmembrane region" description="Helical" evidence="7">
    <location>
        <begin position="428"/>
        <end position="449"/>
    </location>
</feature>
<comment type="similarity">
    <text evidence="2">Belongs to the polysaccharide synthase family.</text>
</comment>
<keyword evidence="4 7" id="KW-0812">Transmembrane</keyword>
<keyword evidence="3" id="KW-1003">Cell membrane</keyword>
<evidence type="ECO:0000256" key="4">
    <source>
        <dbReference type="ARBA" id="ARBA00022692"/>
    </source>
</evidence>
<dbReference type="Pfam" id="PF13440">
    <property type="entry name" value="Polysacc_synt_3"/>
    <property type="match status" value="1"/>
</dbReference>
<evidence type="ECO:0000313" key="8">
    <source>
        <dbReference type="EMBL" id="XCM37214.1"/>
    </source>
</evidence>
<feature type="transmembrane region" description="Helical" evidence="7">
    <location>
        <begin position="341"/>
        <end position="362"/>
    </location>
</feature>
<dbReference type="RefSeq" id="WP_054467043.1">
    <property type="nucleotide sequence ID" value="NZ_CP159837.1"/>
</dbReference>
<dbReference type="GO" id="GO:0005886">
    <property type="term" value="C:plasma membrane"/>
    <property type="evidence" value="ECO:0007669"/>
    <property type="project" value="UniProtKB-SubCell"/>
</dbReference>
<feature type="transmembrane region" description="Helical" evidence="7">
    <location>
        <begin position="383"/>
        <end position="408"/>
    </location>
</feature>
<keyword evidence="5 7" id="KW-1133">Transmembrane helix</keyword>
<reference evidence="8" key="1">
    <citation type="submission" date="2024-07" db="EMBL/GenBank/DDBJ databases">
        <authorList>
            <person name="Kim Y.J."/>
            <person name="Jeong J.Y."/>
        </authorList>
    </citation>
    <scope>NUCLEOTIDE SEQUENCE</scope>
    <source>
        <strain evidence="8">GIHE-MW2</strain>
    </source>
</reference>
<protein>
    <submittedName>
        <fullName evidence="8">Oligosaccharide flippase family protein</fullName>
    </submittedName>
</protein>
<evidence type="ECO:0000256" key="2">
    <source>
        <dbReference type="ARBA" id="ARBA00007430"/>
    </source>
</evidence>
<feature type="transmembrane region" description="Helical" evidence="7">
    <location>
        <begin position="251"/>
        <end position="271"/>
    </location>
</feature>
<accession>A0AAU8JEP5</accession>
<comment type="subcellular location">
    <subcellularLocation>
        <location evidence="1">Cell membrane</location>
        <topology evidence="1">Multi-pass membrane protein</topology>
    </subcellularLocation>
</comment>
<keyword evidence="6 7" id="KW-0472">Membrane</keyword>
<evidence type="ECO:0000256" key="7">
    <source>
        <dbReference type="SAM" id="Phobius"/>
    </source>
</evidence>
<evidence type="ECO:0000256" key="3">
    <source>
        <dbReference type="ARBA" id="ARBA00022475"/>
    </source>
</evidence>
<dbReference type="EMBL" id="CP159837">
    <property type="protein sequence ID" value="XCM37214.1"/>
    <property type="molecule type" value="Genomic_DNA"/>
</dbReference>
<sequence length="464" mass="51960">MPVIKNKNEPSKTKAQKESSLKKQAIRGTAWTIIGYGGGQALRLGSNIILTRLLVPELFGLMALVNTFITGLTLFSDIGIKPSIIRSSRWNDPLFLNTAWTLQVMRGFWLWFACCLITIPVAKFYEEPRFLWLIPVVGFTTVIGGFNSTSLATLNRKVELGKLTKLDFKTQTLSLAVTIIWAYFKQTIWALVGGMIVSRFMSMFWSHQLAPETSNRFAWDKTAVKELLSFGKWIFLSTMMTFLAAQADRLMLGKLLSLEMLGVYTIAFTFADIPRQFVKKLSDQVMFPILSQKADLPREELRRKILKKRWLLLTGMALIVTFLGCFGDIIVLLLYDHRYKDAAWMLPILSLGLWPLLLHITVNPSLYAIGKPVYVAFGNALKFLYMIVVLPLGYSLMGLVGSIIVLAFNDLPSYVAINFGLCREGLTGIGQDILATLMLISLFAVVLSIRYSLGLGNPIAGILS</sequence>
<evidence type="ECO:0000256" key="1">
    <source>
        <dbReference type="ARBA" id="ARBA00004651"/>
    </source>
</evidence>
<feature type="transmembrane region" description="Helical" evidence="7">
    <location>
        <begin position="310"/>
        <end position="335"/>
    </location>
</feature>
<feature type="transmembrane region" description="Helical" evidence="7">
    <location>
        <begin position="131"/>
        <end position="154"/>
    </location>
</feature>
<dbReference type="PANTHER" id="PTHR30250">
    <property type="entry name" value="PST FAMILY PREDICTED COLANIC ACID TRANSPORTER"/>
    <property type="match status" value="1"/>
</dbReference>
<feature type="transmembrane region" description="Helical" evidence="7">
    <location>
        <begin position="108"/>
        <end position="125"/>
    </location>
</feature>
<dbReference type="PANTHER" id="PTHR30250:SF10">
    <property type="entry name" value="LIPOPOLYSACCHARIDE BIOSYNTHESIS PROTEIN WZXC"/>
    <property type="match status" value="1"/>
</dbReference>
<dbReference type="AlphaFoldDB" id="A0AAU8JEP5"/>
<organism evidence="8">
    <name type="scientific">Planktothricoides raciborskii GIHE-MW2</name>
    <dbReference type="NCBI Taxonomy" id="2792601"/>
    <lineage>
        <taxon>Bacteria</taxon>
        <taxon>Bacillati</taxon>
        <taxon>Cyanobacteriota</taxon>
        <taxon>Cyanophyceae</taxon>
        <taxon>Oscillatoriophycideae</taxon>
        <taxon>Oscillatoriales</taxon>
        <taxon>Oscillatoriaceae</taxon>
        <taxon>Planktothricoides</taxon>
    </lineage>
</organism>
<evidence type="ECO:0000256" key="6">
    <source>
        <dbReference type="ARBA" id="ARBA00023136"/>
    </source>
</evidence>
<proteinExistence type="inferred from homology"/>